<dbReference type="EMBL" id="JBHSAB010000023">
    <property type="protein sequence ID" value="MFC3909423.1"/>
    <property type="molecule type" value="Genomic_DNA"/>
</dbReference>
<keyword evidence="1" id="KW-0472">Membrane</keyword>
<reference evidence="3" key="1">
    <citation type="journal article" date="2019" name="Int. J. Syst. Evol. Microbiol.">
        <title>The Global Catalogue of Microorganisms (GCM) 10K type strain sequencing project: providing services to taxonomists for standard genome sequencing and annotation.</title>
        <authorList>
            <consortium name="The Broad Institute Genomics Platform"/>
            <consortium name="The Broad Institute Genome Sequencing Center for Infectious Disease"/>
            <person name="Wu L."/>
            <person name="Ma J."/>
        </authorList>
    </citation>
    <scope>NUCLEOTIDE SEQUENCE [LARGE SCALE GENOMIC DNA]</scope>
    <source>
        <strain evidence="3">CCUG 59858</strain>
    </source>
</reference>
<sequence length="84" mass="10018">MPNAQDLSIITDLHFFCNIFYHLELYLIIFLVPKNNNFLLTIKQRAQGQKIVMRKDWVNLMEQRTQDLLIWSVGLYSPNYSDLI</sequence>
<dbReference type="RefSeq" id="WP_382343627.1">
    <property type="nucleotide sequence ID" value="NZ_JBHSAB010000023.1"/>
</dbReference>
<evidence type="ECO:0000313" key="3">
    <source>
        <dbReference type="Proteomes" id="UP001595758"/>
    </source>
</evidence>
<feature type="transmembrane region" description="Helical" evidence="1">
    <location>
        <begin position="13"/>
        <end position="33"/>
    </location>
</feature>
<proteinExistence type="predicted"/>
<evidence type="ECO:0000313" key="2">
    <source>
        <dbReference type="EMBL" id="MFC3909423.1"/>
    </source>
</evidence>
<name>A0ABV8CGN6_9GAMM</name>
<comment type="caution">
    <text evidence="2">The sequence shown here is derived from an EMBL/GenBank/DDBJ whole genome shotgun (WGS) entry which is preliminary data.</text>
</comment>
<dbReference type="Proteomes" id="UP001595758">
    <property type="component" value="Unassembled WGS sequence"/>
</dbReference>
<keyword evidence="3" id="KW-1185">Reference proteome</keyword>
<keyword evidence="1" id="KW-0812">Transmembrane</keyword>
<protein>
    <submittedName>
        <fullName evidence="2">Uncharacterized protein</fullName>
    </submittedName>
</protein>
<evidence type="ECO:0000256" key="1">
    <source>
        <dbReference type="SAM" id="Phobius"/>
    </source>
</evidence>
<accession>A0ABV8CGN6</accession>
<keyword evidence="1" id="KW-1133">Transmembrane helix</keyword>
<gene>
    <name evidence="2" type="ORF">ACFORL_10105</name>
</gene>
<organism evidence="2 3">
    <name type="scientific">Legionella dresdenensis</name>
    <dbReference type="NCBI Taxonomy" id="450200"/>
    <lineage>
        <taxon>Bacteria</taxon>
        <taxon>Pseudomonadati</taxon>
        <taxon>Pseudomonadota</taxon>
        <taxon>Gammaproteobacteria</taxon>
        <taxon>Legionellales</taxon>
        <taxon>Legionellaceae</taxon>
        <taxon>Legionella</taxon>
    </lineage>
</organism>